<keyword evidence="12" id="KW-1185">Reference proteome</keyword>
<evidence type="ECO:0000256" key="2">
    <source>
        <dbReference type="ARBA" id="ARBA00012438"/>
    </source>
</evidence>
<organism evidence="11 12">
    <name type="scientific">Rapidithrix thailandica</name>
    <dbReference type="NCBI Taxonomy" id="413964"/>
    <lineage>
        <taxon>Bacteria</taxon>
        <taxon>Pseudomonadati</taxon>
        <taxon>Bacteroidota</taxon>
        <taxon>Cytophagia</taxon>
        <taxon>Cytophagales</taxon>
        <taxon>Flammeovirgaceae</taxon>
        <taxon>Rapidithrix</taxon>
    </lineage>
</organism>
<dbReference type="CDD" id="cd00130">
    <property type="entry name" value="PAS"/>
    <property type="match status" value="2"/>
</dbReference>
<evidence type="ECO:0000256" key="5">
    <source>
        <dbReference type="ARBA" id="ARBA00022741"/>
    </source>
</evidence>
<dbReference type="GO" id="GO:0005524">
    <property type="term" value="F:ATP binding"/>
    <property type="evidence" value="ECO:0007669"/>
    <property type="project" value="UniProtKB-KW"/>
</dbReference>
<evidence type="ECO:0000256" key="4">
    <source>
        <dbReference type="ARBA" id="ARBA00022679"/>
    </source>
</evidence>
<reference evidence="11 12" key="1">
    <citation type="submission" date="2024-04" db="EMBL/GenBank/DDBJ databases">
        <title>Novel genus in family Flammeovirgaceae.</title>
        <authorList>
            <person name="Nguyen T.H."/>
            <person name="Vuong T.Q."/>
            <person name="Le H."/>
            <person name="Kim S.-G."/>
        </authorList>
    </citation>
    <scope>NUCLEOTIDE SEQUENCE [LARGE SCALE GENOMIC DNA]</scope>
    <source>
        <strain evidence="11 12">JCM 23209</strain>
    </source>
</reference>
<dbReference type="EMBL" id="JBDKWZ010000001">
    <property type="protein sequence ID" value="MEN7546554.1"/>
    <property type="molecule type" value="Genomic_DNA"/>
</dbReference>
<dbReference type="InterPro" id="IPR029016">
    <property type="entry name" value="GAF-like_dom_sf"/>
</dbReference>
<dbReference type="InterPro" id="IPR000014">
    <property type="entry name" value="PAS"/>
</dbReference>
<dbReference type="Pfam" id="PF07568">
    <property type="entry name" value="HisKA_2"/>
    <property type="match status" value="1"/>
</dbReference>
<dbReference type="NCBIfam" id="TIGR00229">
    <property type="entry name" value="sensory_box"/>
    <property type="match status" value="2"/>
</dbReference>
<keyword evidence="7" id="KW-0067">ATP-binding</keyword>
<dbReference type="SUPFAM" id="SSF55781">
    <property type="entry name" value="GAF domain-like"/>
    <property type="match status" value="1"/>
</dbReference>
<dbReference type="PROSITE" id="PS50112">
    <property type="entry name" value="PAS"/>
    <property type="match status" value="2"/>
</dbReference>
<feature type="domain" description="PAC" evidence="10">
    <location>
        <begin position="560"/>
        <end position="612"/>
    </location>
</feature>
<dbReference type="AlphaFoldDB" id="A0AAW9RP13"/>
<dbReference type="Pfam" id="PF13426">
    <property type="entry name" value="PAS_9"/>
    <property type="match status" value="3"/>
</dbReference>
<keyword evidence="6" id="KW-0418">Kinase</keyword>
<dbReference type="Gene3D" id="3.30.450.20">
    <property type="entry name" value="PAS domain"/>
    <property type="match status" value="5"/>
</dbReference>
<evidence type="ECO:0000259" key="10">
    <source>
        <dbReference type="PROSITE" id="PS50113"/>
    </source>
</evidence>
<dbReference type="PROSITE" id="PS50113">
    <property type="entry name" value="PAC"/>
    <property type="match status" value="2"/>
</dbReference>
<evidence type="ECO:0000313" key="12">
    <source>
        <dbReference type="Proteomes" id="UP001403385"/>
    </source>
</evidence>
<evidence type="ECO:0000259" key="9">
    <source>
        <dbReference type="PROSITE" id="PS50112"/>
    </source>
</evidence>
<dbReference type="SMART" id="SM00086">
    <property type="entry name" value="PAC"/>
    <property type="match status" value="3"/>
</dbReference>
<sequence length="1245" mass="142886">MHAEHTSKVSSENTAWIRTNNALKITAQSKEKAPFLLPSVRKTNIYLLNHLRSEFHPDVELILQSPPLSQKIQGKLRVFECNGEILSGRIIISSEAQGYLIAFEKAELGASLQQLIEKTVHAPQHSSGVSTYLTYSTQIQVILNQDCQVIAFSDEARKTSSKLKGKPLQTSDSLLPYLPKDQTEAFKTNTINAINGQESRNRIELEDLEGNKHWLSCTLGSLTYQKQTFALLTIQDITHQKQLQEELIFQKNFVQNIIQSSGLNFFLLNENFCITRINKGFSDLSGYLSSELIGKPISQLVEHKEDQSIDTNIREVLEKNQSSNGEWLIRKKNGDLLEIELHISRCSAQGRPSTLCCIIKDLSEYRRYKALLQDTQEISQIGGWEYNLTYPRFEYSPEFSAILDIPDDQPITVKSLFNFCKKNHYFTLRKHLIQALNEGEAFDVSFKIKSAKGQAKWCRVTCNPIQLQNKITKLIGTIQDITPQKQLEVELETLSLVASKTQNAVLIVDHKNRVEWANESLIQLSGFSYPEVIGSTPQAFLGSEYEFQQVKAQLEKQQAFNAEVCNTKQNGQHYWAHMNVSPVLDEGGNLLKYIIILTNITERKQAENQLKHSEATVRSILESNDLAIWLVDESYRLETFNHMAYQLYKESYQVEFKEGANLLELFASIHKDYHILHKAFIERALQGESFTKIIQHTGEPNKYYEFTYNFVKGAPDSRKVSVFAKDVTVRVQSEQKLKHNLDLQNFITSISSNFVNTQTIWKLRKQIQDTMYRVGQFAKVDSSYLYVLSEDNTRMQLQGKWVQEGFKSTHSIAEYLDVNNLQWWIEKFKNEDVLCLPSLQQNPFMEKDKPHIPWELNIESHISVPIKVNNKMLGILGFDTISKSKQWDSDDVFLMKILAEFIGHAIERTRSSEKVIESEKLYRTIAKNFPNGTITLLDNHYRIVFTEGREFDNIPINAEHIIGKAMQEVVTPENKPLVTTKYKESFKGVSQHFQLQVHGNHYAMHTVPLVEQNGDIEKIMVVSQNISVQKKAEEKIKQSLHEKEILLKEIHHRVKNNMQVVSGLIMLQSNYILNPMYKNLFQESANRIRSMAMIHEKLYQSDTLSKIEFSNYIRDIIGYIKNAYCPPGILIRAELDLSPAYLDINMAVPCGLLINEILSNAYKHAFLGRDKGHIYIKFDKLGDLYTLILKDDGVGFEQEVSLKKSKTLGLTLINALSKQLKAEIEFDNHSGTEFRIQFKTAFKEG</sequence>
<accession>A0AAW9RP13</accession>
<comment type="catalytic activity">
    <reaction evidence="1">
        <text>ATP + protein L-histidine = ADP + protein N-phospho-L-histidine.</text>
        <dbReference type="EC" id="2.7.13.3"/>
    </reaction>
</comment>
<dbReference type="InterPro" id="IPR000700">
    <property type="entry name" value="PAS-assoc_C"/>
</dbReference>
<dbReference type="InterPro" id="IPR013655">
    <property type="entry name" value="PAS_fold_3"/>
</dbReference>
<keyword evidence="4" id="KW-0808">Transferase</keyword>
<dbReference type="InterPro" id="IPR011495">
    <property type="entry name" value="Sig_transdc_His_kin_sub2_dim/P"/>
</dbReference>
<dbReference type="RefSeq" id="WP_346819339.1">
    <property type="nucleotide sequence ID" value="NZ_JBDKWZ010000001.1"/>
</dbReference>
<evidence type="ECO:0000256" key="1">
    <source>
        <dbReference type="ARBA" id="ARBA00000085"/>
    </source>
</evidence>
<dbReference type="InterPro" id="IPR036890">
    <property type="entry name" value="HATPase_C_sf"/>
</dbReference>
<dbReference type="InterPro" id="IPR003018">
    <property type="entry name" value="GAF"/>
</dbReference>
<evidence type="ECO:0000256" key="7">
    <source>
        <dbReference type="ARBA" id="ARBA00022840"/>
    </source>
</evidence>
<evidence type="ECO:0000256" key="6">
    <source>
        <dbReference type="ARBA" id="ARBA00022777"/>
    </source>
</evidence>
<dbReference type="PANTHER" id="PTHR41523:SF8">
    <property type="entry name" value="ETHYLENE RESPONSE SENSOR PROTEIN"/>
    <property type="match status" value="1"/>
</dbReference>
<dbReference type="SUPFAM" id="SSF55785">
    <property type="entry name" value="PYP-like sensor domain (PAS domain)"/>
    <property type="match status" value="5"/>
</dbReference>
<dbReference type="SMART" id="SM00091">
    <property type="entry name" value="PAS"/>
    <property type="match status" value="4"/>
</dbReference>
<dbReference type="InterPro" id="IPR003594">
    <property type="entry name" value="HATPase_dom"/>
</dbReference>
<dbReference type="Pfam" id="PF01590">
    <property type="entry name" value="GAF"/>
    <property type="match status" value="1"/>
</dbReference>
<feature type="domain" description="PAS" evidence="9">
    <location>
        <begin position="490"/>
        <end position="534"/>
    </location>
</feature>
<dbReference type="Pfam" id="PF08447">
    <property type="entry name" value="PAS_3"/>
    <property type="match status" value="1"/>
</dbReference>
<dbReference type="SMART" id="SM00065">
    <property type="entry name" value="GAF"/>
    <property type="match status" value="1"/>
</dbReference>
<comment type="caution">
    <text evidence="11">The sequence shown here is derived from an EMBL/GenBank/DDBJ whole genome shotgun (WGS) entry which is preliminary data.</text>
</comment>
<feature type="domain" description="PAC" evidence="10">
    <location>
        <begin position="442"/>
        <end position="493"/>
    </location>
</feature>
<keyword evidence="5" id="KW-0547">Nucleotide-binding</keyword>
<evidence type="ECO:0000313" key="11">
    <source>
        <dbReference type="EMBL" id="MEN7546554.1"/>
    </source>
</evidence>
<dbReference type="Gene3D" id="3.30.450.40">
    <property type="match status" value="1"/>
</dbReference>
<dbReference type="SUPFAM" id="SSF55874">
    <property type="entry name" value="ATPase domain of HSP90 chaperone/DNA topoisomerase II/histidine kinase"/>
    <property type="match status" value="1"/>
</dbReference>
<dbReference type="Gene3D" id="3.30.565.10">
    <property type="entry name" value="Histidine kinase-like ATPase, C-terminal domain"/>
    <property type="match status" value="1"/>
</dbReference>
<evidence type="ECO:0000256" key="8">
    <source>
        <dbReference type="ARBA" id="ARBA00023026"/>
    </source>
</evidence>
<dbReference type="EC" id="2.7.13.3" evidence="2"/>
<evidence type="ECO:0000256" key="3">
    <source>
        <dbReference type="ARBA" id="ARBA00022553"/>
    </source>
</evidence>
<dbReference type="PANTHER" id="PTHR41523">
    <property type="entry name" value="TWO-COMPONENT SYSTEM SENSOR PROTEIN"/>
    <property type="match status" value="1"/>
</dbReference>
<name>A0AAW9RP13_9BACT</name>
<dbReference type="InterPro" id="IPR035965">
    <property type="entry name" value="PAS-like_dom_sf"/>
</dbReference>
<dbReference type="Pfam" id="PF02518">
    <property type="entry name" value="HATPase_c"/>
    <property type="match status" value="1"/>
</dbReference>
<dbReference type="InterPro" id="IPR001610">
    <property type="entry name" value="PAC"/>
</dbReference>
<feature type="domain" description="PAS" evidence="9">
    <location>
        <begin position="250"/>
        <end position="320"/>
    </location>
</feature>
<gene>
    <name evidence="11" type="ORF">AAG747_01455</name>
</gene>
<proteinExistence type="predicted"/>
<keyword evidence="8" id="KW-0843">Virulence</keyword>
<keyword evidence="3" id="KW-0597">Phosphoprotein</keyword>
<protein>
    <recommendedName>
        <fullName evidence="2">histidine kinase</fullName>
        <ecNumber evidence="2">2.7.13.3</ecNumber>
    </recommendedName>
</protein>
<dbReference type="GO" id="GO:0004673">
    <property type="term" value="F:protein histidine kinase activity"/>
    <property type="evidence" value="ECO:0007669"/>
    <property type="project" value="UniProtKB-EC"/>
</dbReference>
<dbReference type="SMART" id="SM00387">
    <property type="entry name" value="HATPase_c"/>
    <property type="match status" value="1"/>
</dbReference>
<dbReference type="Proteomes" id="UP001403385">
    <property type="component" value="Unassembled WGS sequence"/>
</dbReference>